<name>A0A833LX41_9LEPT</name>
<reference evidence="1 2" key="1">
    <citation type="submission" date="2019-10" db="EMBL/GenBank/DDBJ databases">
        <title>Extracellular Electron Transfer in a Candidatus Methanoperedens spp. Enrichment Culture.</title>
        <authorList>
            <person name="Berger S."/>
            <person name="Rangel Shaw D."/>
            <person name="Berben T."/>
            <person name="In 'T Zandt M."/>
            <person name="Frank J."/>
            <person name="Reimann J."/>
            <person name="Jetten M.S.M."/>
            <person name="Welte C.U."/>
        </authorList>
    </citation>
    <scope>NUCLEOTIDE SEQUENCE [LARGE SCALE GENOMIC DNA]</scope>
    <source>
        <strain evidence="1">SB12</strain>
    </source>
</reference>
<organism evidence="1 2">
    <name type="scientific">Leptonema illini</name>
    <dbReference type="NCBI Taxonomy" id="183"/>
    <lineage>
        <taxon>Bacteria</taxon>
        <taxon>Pseudomonadati</taxon>
        <taxon>Spirochaetota</taxon>
        <taxon>Spirochaetia</taxon>
        <taxon>Leptospirales</taxon>
        <taxon>Leptospiraceae</taxon>
        <taxon>Leptonema</taxon>
    </lineage>
</organism>
<accession>A0A833LX41</accession>
<comment type="caution">
    <text evidence="1">The sequence shown here is derived from an EMBL/GenBank/DDBJ whole genome shotgun (WGS) entry which is preliminary data.</text>
</comment>
<protein>
    <submittedName>
        <fullName evidence="1">Uncharacterized protein</fullName>
    </submittedName>
</protein>
<dbReference type="Proteomes" id="UP000460298">
    <property type="component" value="Unassembled WGS sequence"/>
</dbReference>
<dbReference type="EMBL" id="WBUI01000042">
    <property type="protein sequence ID" value="KAB2928911.1"/>
    <property type="molecule type" value="Genomic_DNA"/>
</dbReference>
<proteinExistence type="predicted"/>
<sequence>MENPTCVHCGSRNIAIHPSVSMTYLLTNLGIRCPITAELLEGINERINEYVQRKDSLIQELPPAPEFRQPRYEAADIECRECGKKQKDFSFQDIISDPIYEQLLKYFDSLLLESLSEKLQADFTIINYNDFFCIHRIYFLDIVKEYDLPTFKKLSNIRDLSSPFAPAIGGDGPHPLFQALMTIGVGMVSSFAYDLLKYGYIKTKEKFSERFLREEAASEAQRVINQVDNYHYPKGGHPAVYPELLDLVDAMPESKRQEVIEYLLISHAKNMLQIYEREQ</sequence>
<evidence type="ECO:0000313" key="1">
    <source>
        <dbReference type="EMBL" id="KAB2928911.1"/>
    </source>
</evidence>
<gene>
    <name evidence="1" type="ORF">F9K24_21465</name>
</gene>
<evidence type="ECO:0000313" key="2">
    <source>
        <dbReference type="Proteomes" id="UP000460298"/>
    </source>
</evidence>
<dbReference type="AlphaFoldDB" id="A0A833LX41"/>